<reference evidence="1 2" key="1">
    <citation type="submission" date="2016-11" db="EMBL/GenBank/DDBJ databases">
        <authorList>
            <person name="Jaros S."/>
            <person name="Januszkiewicz K."/>
            <person name="Wedrychowicz H."/>
        </authorList>
    </citation>
    <scope>NUCLEOTIDE SEQUENCE [LARGE SCALE GENOMIC DNA]</scope>
    <source>
        <strain evidence="1 2">DSM 15929</strain>
    </source>
</reference>
<dbReference type="AlphaFoldDB" id="A0A1M6KFT6"/>
<dbReference type="EMBL" id="FRAC01000006">
    <property type="protein sequence ID" value="SHJ57750.1"/>
    <property type="molecule type" value="Genomic_DNA"/>
</dbReference>
<evidence type="ECO:0000313" key="1">
    <source>
        <dbReference type="EMBL" id="SHJ57750.1"/>
    </source>
</evidence>
<dbReference type="RefSeq" id="WP_073272466.1">
    <property type="nucleotide sequence ID" value="NZ_FRAC01000006.1"/>
</dbReference>
<organism evidence="1 2">
    <name type="scientific">Anaerocolumna jejuensis DSM 15929</name>
    <dbReference type="NCBI Taxonomy" id="1121322"/>
    <lineage>
        <taxon>Bacteria</taxon>
        <taxon>Bacillati</taxon>
        <taxon>Bacillota</taxon>
        <taxon>Clostridia</taxon>
        <taxon>Lachnospirales</taxon>
        <taxon>Lachnospiraceae</taxon>
        <taxon>Anaerocolumna</taxon>
    </lineage>
</organism>
<gene>
    <name evidence="1" type="ORF">SAMN02745136_00436</name>
</gene>
<evidence type="ECO:0000313" key="2">
    <source>
        <dbReference type="Proteomes" id="UP000184386"/>
    </source>
</evidence>
<proteinExistence type="predicted"/>
<keyword evidence="2" id="KW-1185">Reference proteome</keyword>
<sequence length="67" mass="7542">MANKTEPKKICNVGVRVTPLAKKVSEVMQEVSQQSESDVVTQALYTYAKEWGIDLIEIAESLKEEKE</sequence>
<accession>A0A1M6KFT6</accession>
<dbReference type="Proteomes" id="UP000184386">
    <property type="component" value="Unassembled WGS sequence"/>
</dbReference>
<protein>
    <submittedName>
        <fullName evidence="1">Uncharacterized protein</fullName>
    </submittedName>
</protein>
<name>A0A1M6KFT6_9FIRM</name>
<dbReference type="STRING" id="1121322.SAMN02745136_00436"/>